<keyword evidence="1" id="KW-0732">Signal</keyword>
<proteinExistence type="predicted"/>
<feature type="chain" id="PRO_5036745964" description="N-acetylmuramoyl-L-alanine amidase" evidence="1">
    <location>
        <begin position="28"/>
        <end position="278"/>
    </location>
</feature>
<sequence length="278" mass="31465">MIQKLTCKLLFLFAFINISLGSTLAYAQHPPVFEGMNMDSLYLDMYSLPLKLVKYSYGKPNVKFLVIHDNEDTGVKAGFEYIRFSGGSLVDSQYGGVRNYSFSHQDRRYQIDPNKIYSAYGIMEGLEYYGATHPDVNASLNSAAEMILEFYHAGKPDYIFTLHNNTDGAFGINSYLKGYELELVADSLHINFSMDPDDLILVTDNKLFTEIKKHNVNVVLQSRDAADDGSLSLYAMQKNIPYINVEVQHGHQLQNLQLIEIAVSALKKAYPDLFNKPR</sequence>
<keyword evidence="3" id="KW-1185">Reference proteome</keyword>
<gene>
    <name evidence="2" type="ORF">GCM10011387_03590</name>
</gene>
<accession>A0A916TZ13</accession>
<dbReference type="EMBL" id="BMIL01000001">
    <property type="protein sequence ID" value="GGC53316.1"/>
    <property type="molecule type" value="Genomic_DNA"/>
</dbReference>
<evidence type="ECO:0008006" key="4">
    <source>
        <dbReference type="Google" id="ProtNLM"/>
    </source>
</evidence>
<comment type="caution">
    <text evidence="2">The sequence shown here is derived from an EMBL/GenBank/DDBJ whole genome shotgun (WGS) entry which is preliminary data.</text>
</comment>
<evidence type="ECO:0000256" key="1">
    <source>
        <dbReference type="SAM" id="SignalP"/>
    </source>
</evidence>
<dbReference type="Proteomes" id="UP000651668">
    <property type="component" value="Unassembled WGS sequence"/>
</dbReference>
<reference evidence="2" key="1">
    <citation type="journal article" date="2014" name="Int. J. Syst. Evol. Microbiol.">
        <title>Complete genome sequence of Corynebacterium casei LMG S-19264T (=DSM 44701T), isolated from a smear-ripened cheese.</title>
        <authorList>
            <consortium name="US DOE Joint Genome Institute (JGI-PGF)"/>
            <person name="Walter F."/>
            <person name="Albersmeier A."/>
            <person name="Kalinowski J."/>
            <person name="Ruckert C."/>
        </authorList>
    </citation>
    <scope>NUCLEOTIDE SEQUENCE</scope>
    <source>
        <strain evidence="2">CGMCC 1.15343</strain>
    </source>
</reference>
<reference evidence="2" key="2">
    <citation type="submission" date="2020-09" db="EMBL/GenBank/DDBJ databases">
        <authorList>
            <person name="Sun Q."/>
            <person name="Zhou Y."/>
        </authorList>
    </citation>
    <scope>NUCLEOTIDE SEQUENCE</scope>
    <source>
        <strain evidence="2">CGMCC 1.15343</strain>
    </source>
</reference>
<dbReference type="AlphaFoldDB" id="A0A916TZ13"/>
<organism evidence="2 3">
    <name type="scientific">Pedobacter quisquiliarum</name>
    <dbReference type="NCBI Taxonomy" id="1834438"/>
    <lineage>
        <taxon>Bacteria</taxon>
        <taxon>Pseudomonadati</taxon>
        <taxon>Bacteroidota</taxon>
        <taxon>Sphingobacteriia</taxon>
        <taxon>Sphingobacteriales</taxon>
        <taxon>Sphingobacteriaceae</taxon>
        <taxon>Pedobacter</taxon>
    </lineage>
</organism>
<dbReference type="RefSeq" id="WP_188625108.1">
    <property type="nucleotide sequence ID" value="NZ_BMIL01000001.1"/>
</dbReference>
<feature type="signal peptide" evidence="1">
    <location>
        <begin position="1"/>
        <end position="27"/>
    </location>
</feature>
<protein>
    <recommendedName>
        <fullName evidence="4">N-acetylmuramoyl-L-alanine amidase</fullName>
    </recommendedName>
</protein>
<evidence type="ECO:0000313" key="2">
    <source>
        <dbReference type="EMBL" id="GGC53316.1"/>
    </source>
</evidence>
<evidence type="ECO:0000313" key="3">
    <source>
        <dbReference type="Proteomes" id="UP000651668"/>
    </source>
</evidence>
<name>A0A916TZ13_9SPHI</name>